<comment type="caution">
    <text evidence="2">The sequence shown here is derived from an EMBL/GenBank/DDBJ whole genome shotgun (WGS) entry which is preliminary data.</text>
</comment>
<accession>A0ABQ9JP36</accession>
<protein>
    <recommendedName>
        <fullName evidence="1">F-box domain-containing protein</fullName>
    </recommendedName>
</protein>
<reference evidence="2" key="1">
    <citation type="journal article" date="2023" name="Insect Mol. Biol.">
        <title>Genome sequencing provides insights into the evolution of gene families encoding plant cell wall-degrading enzymes in longhorned beetles.</title>
        <authorList>
            <person name="Shin N.R."/>
            <person name="Okamura Y."/>
            <person name="Kirsch R."/>
            <person name="Pauchet Y."/>
        </authorList>
    </citation>
    <scope>NUCLEOTIDE SEQUENCE</scope>
    <source>
        <strain evidence="2">MMC_N1</strain>
    </source>
</reference>
<evidence type="ECO:0000313" key="2">
    <source>
        <dbReference type="EMBL" id="KAJ8979358.1"/>
    </source>
</evidence>
<dbReference type="SUPFAM" id="SSF81383">
    <property type="entry name" value="F-box domain"/>
    <property type="match status" value="1"/>
</dbReference>
<sequence length="197" mass="23058">MFQLLPFLQSTCLFPELPVEMWCFILRYLDPRSLLAGVRVHKSWLGVCRGDPILKKRLRLALEEEKTVRRNMILDPRLSMKISRELPAENYRPNVQKMVVKVNDFGPFTSVKEGLRLSRKVDERKRSTLSPNNLPFGLAGDSFYNNSRLPNLAELRFIFRRNFKSLVTLILQYIDTITSDMIHNLNRRETPRKPADP</sequence>
<evidence type="ECO:0000313" key="3">
    <source>
        <dbReference type="Proteomes" id="UP001162164"/>
    </source>
</evidence>
<gene>
    <name evidence="2" type="ORF">NQ317_010131</name>
</gene>
<dbReference type="InterPro" id="IPR036047">
    <property type="entry name" value="F-box-like_dom_sf"/>
</dbReference>
<feature type="domain" description="F-box" evidence="1">
    <location>
        <begin position="15"/>
        <end position="59"/>
    </location>
</feature>
<dbReference type="EMBL" id="JAPWTJ010000346">
    <property type="protein sequence ID" value="KAJ8979358.1"/>
    <property type="molecule type" value="Genomic_DNA"/>
</dbReference>
<dbReference type="Pfam" id="PF12937">
    <property type="entry name" value="F-box-like"/>
    <property type="match status" value="1"/>
</dbReference>
<organism evidence="2 3">
    <name type="scientific">Molorchus minor</name>
    <dbReference type="NCBI Taxonomy" id="1323400"/>
    <lineage>
        <taxon>Eukaryota</taxon>
        <taxon>Metazoa</taxon>
        <taxon>Ecdysozoa</taxon>
        <taxon>Arthropoda</taxon>
        <taxon>Hexapoda</taxon>
        <taxon>Insecta</taxon>
        <taxon>Pterygota</taxon>
        <taxon>Neoptera</taxon>
        <taxon>Endopterygota</taxon>
        <taxon>Coleoptera</taxon>
        <taxon>Polyphaga</taxon>
        <taxon>Cucujiformia</taxon>
        <taxon>Chrysomeloidea</taxon>
        <taxon>Cerambycidae</taxon>
        <taxon>Lamiinae</taxon>
        <taxon>Monochamini</taxon>
        <taxon>Molorchus</taxon>
    </lineage>
</organism>
<name>A0ABQ9JP36_9CUCU</name>
<dbReference type="InterPro" id="IPR001810">
    <property type="entry name" value="F-box_dom"/>
</dbReference>
<keyword evidence="3" id="KW-1185">Reference proteome</keyword>
<dbReference type="Gene3D" id="1.20.1280.50">
    <property type="match status" value="1"/>
</dbReference>
<proteinExistence type="predicted"/>
<dbReference type="Proteomes" id="UP001162164">
    <property type="component" value="Unassembled WGS sequence"/>
</dbReference>
<evidence type="ECO:0000259" key="1">
    <source>
        <dbReference type="Pfam" id="PF12937"/>
    </source>
</evidence>